<keyword evidence="2" id="KW-1185">Reference proteome</keyword>
<reference evidence="1" key="1">
    <citation type="submission" date="2021-04" db="EMBL/GenBank/DDBJ databases">
        <title>Phylogenetic analysis of Acidobacteriaceae.</title>
        <authorList>
            <person name="Qiu L."/>
            <person name="Zhang Q."/>
        </authorList>
    </citation>
    <scope>NUCLEOTIDE SEQUENCE</scope>
    <source>
        <strain evidence="1">DSM 25168</strain>
    </source>
</reference>
<dbReference type="RefSeq" id="WP_260791780.1">
    <property type="nucleotide sequence ID" value="NZ_CP093313.1"/>
</dbReference>
<gene>
    <name evidence="1" type="ORF">MOP44_18720</name>
</gene>
<proteinExistence type="predicted"/>
<name>A0A9J7BIH0_9BACT</name>
<organism evidence="1 2">
    <name type="scientific">Occallatibacter riparius</name>
    <dbReference type="NCBI Taxonomy" id="1002689"/>
    <lineage>
        <taxon>Bacteria</taxon>
        <taxon>Pseudomonadati</taxon>
        <taxon>Acidobacteriota</taxon>
        <taxon>Terriglobia</taxon>
        <taxon>Terriglobales</taxon>
        <taxon>Acidobacteriaceae</taxon>
        <taxon>Occallatibacter</taxon>
    </lineage>
</organism>
<evidence type="ECO:0000313" key="1">
    <source>
        <dbReference type="EMBL" id="UWZ82592.1"/>
    </source>
</evidence>
<dbReference type="Proteomes" id="UP001059380">
    <property type="component" value="Chromosome"/>
</dbReference>
<evidence type="ECO:0000313" key="2">
    <source>
        <dbReference type="Proteomes" id="UP001059380"/>
    </source>
</evidence>
<dbReference type="EMBL" id="CP093313">
    <property type="protein sequence ID" value="UWZ82592.1"/>
    <property type="molecule type" value="Genomic_DNA"/>
</dbReference>
<dbReference type="KEGG" id="orp:MOP44_18720"/>
<accession>A0A9J7BIH0</accession>
<protein>
    <submittedName>
        <fullName evidence="1">Uncharacterized protein</fullName>
    </submittedName>
</protein>
<dbReference type="AlphaFoldDB" id="A0A9J7BIH0"/>
<sequence length="73" mass="8340">MFNIPSTRRSDFTVRCKGCGENIPAPVETLPDTWIIADCPLCREKRRYVPSEIFRGVLSARLDARAMARRRTA</sequence>